<dbReference type="Proteomes" id="UP000260649">
    <property type="component" value="Unassembled WGS sequence"/>
</dbReference>
<proteinExistence type="predicted"/>
<dbReference type="EMBL" id="QQRQ01000011">
    <property type="protein sequence ID" value="RFT06383.1"/>
    <property type="molecule type" value="Genomic_DNA"/>
</dbReference>
<keyword evidence="2" id="KW-1185">Reference proteome</keyword>
<evidence type="ECO:0000313" key="2">
    <source>
        <dbReference type="Proteomes" id="UP000260649"/>
    </source>
</evidence>
<gene>
    <name evidence="1" type="ORF">DV520_07780</name>
</gene>
<evidence type="ECO:0000313" key="1">
    <source>
        <dbReference type="EMBL" id="RFT06383.1"/>
    </source>
</evidence>
<accession>A0A3E2B2W9</accession>
<reference evidence="1 2" key="1">
    <citation type="submission" date="2018-07" db="EMBL/GenBank/DDBJ databases">
        <title>GABA Modulating Bacteria of the Human Gut Microbiota.</title>
        <authorList>
            <person name="Strandwitz P."/>
            <person name="Kim K.H."/>
            <person name="Terekhova D."/>
            <person name="Liu J.K."/>
            <person name="Sharma A."/>
            <person name="Levering J."/>
            <person name="Mcdonald D."/>
            <person name="Dietrich D."/>
            <person name="Ramadhar T.R."/>
            <person name="Lekbua A."/>
            <person name="Mroue N."/>
            <person name="Liston C."/>
            <person name="Stewart E.J."/>
            <person name="Dubin M.J."/>
            <person name="Zengler K."/>
            <person name="Knight R."/>
            <person name="Gilbert J.A."/>
            <person name="Clardy J."/>
            <person name="Lewis K."/>
        </authorList>
    </citation>
    <scope>NUCLEOTIDE SEQUENCE [LARGE SCALE GENOMIC DNA]</scope>
    <source>
        <strain evidence="1 2">KLE1738</strain>
    </source>
</reference>
<comment type="caution">
    <text evidence="1">The sequence shown here is derived from an EMBL/GenBank/DDBJ whole genome shotgun (WGS) entry which is preliminary data.</text>
</comment>
<protein>
    <submittedName>
        <fullName evidence="1">Uncharacterized protein</fullName>
    </submittedName>
</protein>
<organism evidence="1 2">
    <name type="scientific">Evtepia gabavorous</name>
    <dbReference type="NCBI Taxonomy" id="2211183"/>
    <lineage>
        <taxon>Bacteria</taxon>
        <taxon>Bacillati</taxon>
        <taxon>Bacillota</taxon>
        <taxon>Clostridia</taxon>
        <taxon>Eubacteriales</taxon>
        <taxon>Evtepia</taxon>
    </lineage>
</organism>
<sequence>MCSIAIYASFIFPGKKGAGRLLFLFPFLDGFIRQGVLGAGARAVGTGGTVLSRAGGVAGFLLTPLERQGTLACPAGAPFLGKKWGKEPPGEEVPPPGPPSLVGLCGGRLYFFLGTWPAASKTNASWPAHRLGRAGEVVR</sequence>
<dbReference type="AlphaFoldDB" id="A0A3E2B2W9"/>
<name>A0A3E2B2W9_9FIRM</name>